<feature type="coiled-coil region" evidence="1">
    <location>
        <begin position="21"/>
        <end position="103"/>
    </location>
</feature>
<organism evidence="3">
    <name type="scientific">Caldithrix abyssi</name>
    <dbReference type="NCBI Taxonomy" id="187145"/>
    <lineage>
        <taxon>Bacteria</taxon>
        <taxon>Pseudomonadati</taxon>
        <taxon>Calditrichota</taxon>
        <taxon>Calditrichia</taxon>
        <taxon>Calditrichales</taxon>
        <taxon>Calditrichaceae</taxon>
        <taxon>Caldithrix</taxon>
    </lineage>
</organism>
<dbReference type="EMBL" id="DROD01000141">
    <property type="protein sequence ID" value="HHJ51936.1"/>
    <property type="molecule type" value="Genomic_DNA"/>
</dbReference>
<dbReference type="Proteomes" id="UP000886124">
    <property type="component" value="Unassembled WGS sequence"/>
</dbReference>
<gene>
    <name evidence="3" type="ORF">ENJ89_01965</name>
</gene>
<dbReference type="AlphaFoldDB" id="A0A7V5PN35"/>
<comment type="caution">
    <text evidence="3">The sequence shown here is derived from an EMBL/GenBank/DDBJ whole genome shotgun (WGS) entry which is preliminary data.</text>
</comment>
<accession>A0A7V5PN35</accession>
<reference evidence="3" key="1">
    <citation type="journal article" date="2020" name="mSystems">
        <title>Genome- and Community-Level Interaction Insights into Carbon Utilization and Element Cycling Functions of Hydrothermarchaeota in Hydrothermal Sediment.</title>
        <authorList>
            <person name="Zhou Z."/>
            <person name="Liu Y."/>
            <person name="Xu W."/>
            <person name="Pan J."/>
            <person name="Luo Z.H."/>
            <person name="Li M."/>
        </authorList>
    </citation>
    <scope>NUCLEOTIDE SEQUENCE [LARGE SCALE GENOMIC DNA]</scope>
    <source>
        <strain evidence="3">HyVt-527</strain>
    </source>
</reference>
<proteinExistence type="predicted"/>
<name>A0A7V5PN35_CALAY</name>
<sequence>MNKYITILLFCFTGVVFGQRIAGLEEQYQRLNQRRAALMREIDSLSARIQAKVRVVRQKEQAAADNTRLQALTAEAFELSRQRQEKKKEAADIAERLAALRQRLYQLYSRKIDSLQAVKKKSGLTPDQDRQLSLLIYRRLAYAPQLPPLSFDPGKILQIDLSRSKDTLEQSILRDYLQTSLRQVDRQLRILRQKEDEIQTMARLQNKTEEFFDEVGEGPVIAPGRESSVKAASETSNSYGNSDVRLSEKTPYTQQINVWLAQLSAAGLLDQNETGSDLNFDALLRELKTAEQNIRQLRQLIVRKLTPEPKTNTK</sequence>
<protein>
    <submittedName>
        <fullName evidence="3">Uncharacterized protein</fullName>
    </submittedName>
</protein>
<evidence type="ECO:0000313" key="3">
    <source>
        <dbReference type="EMBL" id="HHJ51936.1"/>
    </source>
</evidence>
<keyword evidence="1" id="KW-0175">Coiled coil</keyword>
<evidence type="ECO:0000256" key="2">
    <source>
        <dbReference type="SAM" id="MobiDB-lite"/>
    </source>
</evidence>
<feature type="region of interest" description="Disordered" evidence="2">
    <location>
        <begin position="215"/>
        <end position="246"/>
    </location>
</feature>
<evidence type="ECO:0000256" key="1">
    <source>
        <dbReference type="SAM" id="Coils"/>
    </source>
</evidence>